<dbReference type="RefSeq" id="WP_311183796.1">
    <property type="nucleotide sequence ID" value="NZ_CP115543.1"/>
</dbReference>
<name>A0ABY9YEP6_9GAMM</name>
<reference evidence="2 3" key="1">
    <citation type="submission" date="2022-12" db="EMBL/GenBank/DDBJ databases">
        <title>Two new species, Stenotrophomonas aracearum and Stenotrophomonas oahuensis, isolated from Anthurium (Araceae family) in Hawaii.</title>
        <authorList>
            <person name="Chunag S.C."/>
            <person name="Dobhal S."/>
            <person name="Alvarez A."/>
            <person name="Arif M."/>
        </authorList>
    </citation>
    <scope>NUCLEOTIDE SEQUENCE [LARGE SCALE GENOMIC DNA]</scope>
    <source>
        <strain evidence="2 3">A5588</strain>
    </source>
</reference>
<keyword evidence="3" id="KW-1185">Reference proteome</keyword>
<organism evidence="2 3">
    <name type="scientific">Stenotrophomonas aracearum</name>
    <dbReference type="NCBI Taxonomy" id="3003272"/>
    <lineage>
        <taxon>Bacteria</taxon>
        <taxon>Pseudomonadati</taxon>
        <taxon>Pseudomonadota</taxon>
        <taxon>Gammaproteobacteria</taxon>
        <taxon>Lysobacterales</taxon>
        <taxon>Lysobacteraceae</taxon>
        <taxon>Stenotrophomonas</taxon>
    </lineage>
</organism>
<feature type="compositionally biased region" description="Basic and acidic residues" evidence="1">
    <location>
        <begin position="277"/>
        <end position="286"/>
    </location>
</feature>
<feature type="region of interest" description="Disordered" evidence="1">
    <location>
        <begin position="109"/>
        <end position="142"/>
    </location>
</feature>
<evidence type="ECO:0000256" key="1">
    <source>
        <dbReference type="SAM" id="MobiDB-lite"/>
    </source>
</evidence>
<feature type="region of interest" description="Disordered" evidence="1">
    <location>
        <begin position="250"/>
        <end position="286"/>
    </location>
</feature>
<proteinExistence type="predicted"/>
<dbReference type="Proteomes" id="UP001305421">
    <property type="component" value="Chromosome"/>
</dbReference>
<evidence type="ECO:0000313" key="2">
    <source>
        <dbReference type="EMBL" id="WNH49339.1"/>
    </source>
</evidence>
<feature type="compositionally biased region" description="Low complexity" evidence="1">
    <location>
        <begin position="122"/>
        <end position="140"/>
    </location>
</feature>
<evidence type="ECO:0000313" key="3">
    <source>
        <dbReference type="Proteomes" id="UP001305421"/>
    </source>
</evidence>
<dbReference type="EMBL" id="CP115543">
    <property type="protein sequence ID" value="WNH49339.1"/>
    <property type="molecule type" value="Genomic_DNA"/>
</dbReference>
<sequence length="286" mass="31334">MIPSPESIPGRMRIPSSLLWFKAQLGSTSAKVELSVRSPHDGNRFRTALVAIQNREARLTQAWRRDQVSEPQLVNRTRYLTDLRQTLYQNASPMAHSRSMHDMLTRISNPSPVPAARSLSGSLESLASRTSTSSRTSVTSNEQFQDRALAALADAVWNGQLNSLKDLRAEVLATADLLADADPARSQSEVVAAVFDTLQARAPVGSGMSAEWSVVRYLRREMLTNSDGPSGRVATDRLVDPDNPDRFTAFLARPLPTGDAPPKPPRVGQPRAISLARDWRPGESNA</sequence>
<protein>
    <submittedName>
        <fullName evidence="2">Uncharacterized protein</fullName>
    </submittedName>
</protein>
<accession>A0ABY9YEP6</accession>
<gene>
    <name evidence="2" type="ORF">PDM28_03105</name>
</gene>